<dbReference type="OrthoDB" id="19653at2759"/>
<accession>A0A401GRV6</accession>
<feature type="domain" description="Alpha/beta hydrolase fold-3" evidence="3">
    <location>
        <begin position="46"/>
        <end position="165"/>
    </location>
</feature>
<sequence>MSSSSPQSFTFVYKHVQGIDLSMDFYLPPVSAFNASSAEDIHIPALVYFHGGALTVGNRQSWFPAWLQRRITAAACAFVTVDYRLMPPATGHDILADVQDVFRFLSVDINPQLRLRYNEHPFILVDSASIAVAGSSSGGLCAYLAAMHASPKPNAVLSMYGMGGNFLTSQYFTPKSEVFFRGRELLDPSQFSEYLYPSSERLSPTADSPLAYHPQTYTIPGYPANSRMLLGRLYLQLGVYLDYYAGIHQPSLSAVLRETVADTPHDARELRRMQFDDVCGVLSPRERVLLPQFGVMRGWPPCFLVHGEADSAVLVHESEHMHALLQEAGVDVIMKVIAGEEHSLDYQKDADDKYGGPGGLFDEIADFLVRQLKGNMQ</sequence>
<dbReference type="InterPro" id="IPR013094">
    <property type="entry name" value="AB_hydrolase_3"/>
</dbReference>
<proteinExistence type="predicted"/>
<evidence type="ECO:0000256" key="1">
    <source>
        <dbReference type="ARBA" id="ARBA00022801"/>
    </source>
</evidence>
<dbReference type="InterPro" id="IPR050300">
    <property type="entry name" value="GDXG_lipolytic_enzyme"/>
</dbReference>
<dbReference type="AlphaFoldDB" id="A0A401GRV6"/>
<dbReference type="GeneID" id="38781898"/>
<evidence type="ECO:0000313" key="5">
    <source>
        <dbReference type="Proteomes" id="UP000287166"/>
    </source>
</evidence>
<dbReference type="RefSeq" id="XP_027615894.1">
    <property type="nucleotide sequence ID" value="XM_027760093.1"/>
</dbReference>
<organism evidence="4 5">
    <name type="scientific">Sparassis crispa</name>
    <dbReference type="NCBI Taxonomy" id="139825"/>
    <lineage>
        <taxon>Eukaryota</taxon>
        <taxon>Fungi</taxon>
        <taxon>Dikarya</taxon>
        <taxon>Basidiomycota</taxon>
        <taxon>Agaricomycotina</taxon>
        <taxon>Agaricomycetes</taxon>
        <taxon>Polyporales</taxon>
        <taxon>Sparassidaceae</taxon>
        <taxon>Sparassis</taxon>
    </lineage>
</organism>
<comment type="caution">
    <text evidence="4">The sequence shown here is derived from an EMBL/GenBank/DDBJ whole genome shotgun (WGS) entry which is preliminary data.</text>
</comment>
<dbReference type="SUPFAM" id="SSF53474">
    <property type="entry name" value="alpha/beta-Hydrolases"/>
    <property type="match status" value="1"/>
</dbReference>
<dbReference type="InParanoid" id="A0A401GRV6"/>
<dbReference type="STRING" id="139825.A0A401GRV6"/>
<dbReference type="Proteomes" id="UP000287166">
    <property type="component" value="Unassembled WGS sequence"/>
</dbReference>
<reference evidence="4 5" key="1">
    <citation type="journal article" date="2018" name="Sci. Rep.">
        <title>Genome sequence of the cauliflower mushroom Sparassis crispa (Hanabiratake) and its association with beneficial usage.</title>
        <authorList>
            <person name="Kiyama R."/>
            <person name="Furutani Y."/>
            <person name="Kawaguchi K."/>
            <person name="Nakanishi T."/>
        </authorList>
    </citation>
    <scope>NUCLEOTIDE SEQUENCE [LARGE SCALE GENOMIC DNA]</scope>
</reference>
<dbReference type="GO" id="GO:0006508">
    <property type="term" value="P:proteolysis"/>
    <property type="evidence" value="ECO:0007669"/>
    <property type="project" value="InterPro"/>
</dbReference>
<dbReference type="Pfam" id="PF07859">
    <property type="entry name" value="Abhydrolase_3"/>
    <property type="match status" value="1"/>
</dbReference>
<evidence type="ECO:0000259" key="3">
    <source>
        <dbReference type="Pfam" id="PF07859"/>
    </source>
</evidence>
<gene>
    <name evidence="4" type="ORF">SCP_0701650</name>
</gene>
<name>A0A401GRV6_9APHY</name>
<keyword evidence="1 4" id="KW-0378">Hydrolase</keyword>
<dbReference type="PANTHER" id="PTHR48081">
    <property type="entry name" value="AB HYDROLASE SUPERFAMILY PROTEIN C4A8.06C"/>
    <property type="match status" value="1"/>
</dbReference>
<keyword evidence="5" id="KW-1185">Reference proteome</keyword>
<protein>
    <submittedName>
        <fullName evidence="4">Alpha/beta-hydrolase</fullName>
    </submittedName>
</protein>
<dbReference type="GO" id="GO:0008236">
    <property type="term" value="F:serine-type peptidase activity"/>
    <property type="evidence" value="ECO:0007669"/>
    <property type="project" value="InterPro"/>
</dbReference>
<feature type="domain" description="Peptidase S9 prolyl oligopeptidase catalytic" evidence="2">
    <location>
        <begin position="300"/>
        <end position="350"/>
    </location>
</feature>
<evidence type="ECO:0000259" key="2">
    <source>
        <dbReference type="Pfam" id="PF00326"/>
    </source>
</evidence>
<dbReference type="Gene3D" id="3.40.50.1820">
    <property type="entry name" value="alpha/beta hydrolase"/>
    <property type="match status" value="1"/>
</dbReference>
<dbReference type="InterPro" id="IPR001375">
    <property type="entry name" value="Peptidase_S9_cat"/>
</dbReference>
<dbReference type="PANTHER" id="PTHR48081:SF3">
    <property type="entry name" value="ALPHA_BETA HYDROLASE FOLD-3 DOMAIN-CONTAINING PROTEIN"/>
    <property type="match status" value="1"/>
</dbReference>
<dbReference type="InterPro" id="IPR029058">
    <property type="entry name" value="AB_hydrolase_fold"/>
</dbReference>
<evidence type="ECO:0000313" key="4">
    <source>
        <dbReference type="EMBL" id="GBE84981.1"/>
    </source>
</evidence>
<dbReference type="Pfam" id="PF00326">
    <property type="entry name" value="Peptidase_S9"/>
    <property type="match status" value="1"/>
</dbReference>
<dbReference type="EMBL" id="BFAD01000007">
    <property type="protein sequence ID" value="GBE84981.1"/>
    <property type="molecule type" value="Genomic_DNA"/>
</dbReference>